<organism evidence="2 3">
    <name type="scientific">Aphanomyces invadans</name>
    <dbReference type="NCBI Taxonomy" id="157072"/>
    <lineage>
        <taxon>Eukaryota</taxon>
        <taxon>Sar</taxon>
        <taxon>Stramenopiles</taxon>
        <taxon>Oomycota</taxon>
        <taxon>Saprolegniomycetes</taxon>
        <taxon>Saprolegniales</taxon>
        <taxon>Verrucalvaceae</taxon>
        <taxon>Aphanomyces</taxon>
    </lineage>
</organism>
<name>A0A3R7CYJ7_9STRA</name>
<evidence type="ECO:0000313" key="2">
    <source>
        <dbReference type="EMBL" id="RHY28215.1"/>
    </source>
</evidence>
<feature type="region of interest" description="Disordered" evidence="1">
    <location>
        <begin position="66"/>
        <end position="87"/>
    </location>
</feature>
<proteinExistence type="predicted"/>
<evidence type="ECO:0000313" key="3">
    <source>
        <dbReference type="Proteomes" id="UP000285060"/>
    </source>
</evidence>
<comment type="caution">
    <text evidence="2">The sequence shown here is derived from an EMBL/GenBank/DDBJ whole genome shotgun (WGS) entry which is preliminary data.</text>
</comment>
<keyword evidence="3" id="KW-1185">Reference proteome</keyword>
<gene>
    <name evidence="2" type="ORF">DYB32_006135</name>
</gene>
<dbReference type="AlphaFoldDB" id="A0A3R7CYJ7"/>
<evidence type="ECO:0000256" key="1">
    <source>
        <dbReference type="SAM" id="MobiDB-lite"/>
    </source>
</evidence>
<accession>A0A3R7CYJ7</accession>
<dbReference type="EMBL" id="QUSY01000623">
    <property type="protein sequence ID" value="RHY28215.1"/>
    <property type="molecule type" value="Genomic_DNA"/>
</dbReference>
<dbReference type="Proteomes" id="UP000285060">
    <property type="component" value="Unassembled WGS sequence"/>
</dbReference>
<protein>
    <submittedName>
        <fullName evidence="2">Uncharacterized protein</fullName>
    </submittedName>
</protein>
<reference evidence="2 3" key="1">
    <citation type="submission" date="2018-08" db="EMBL/GenBank/DDBJ databases">
        <title>Aphanomyces genome sequencing and annotation.</title>
        <authorList>
            <person name="Minardi D."/>
            <person name="Oidtmann B."/>
            <person name="Van Der Giezen M."/>
            <person name="Studholme D.J."/>
        </authorList>
    </citation>
    <scope>NUCLEOTIDE SEQUENCE [LARGE SCALE GENOMIC DNA]</scope>
    <source>
        <strain evidence="2 3">NJM0002</strain>
    </source>
</reference>
<sequence>MAYPCKPLVDDDDMLRVLATLLELHDSGDATLANLACVRVGKESACLVTDDDHAPAALQPNNFEGTRPFILAAPPGPTDLGEDHQHC</sequence>